<dbReference type="GO" id="GO:0005739">
    <property type="term" value="C:mitochondrion"/>
    <property type="evidence" value="ECO:0007669"/>
    <property type="project" value="TreeGrafter"/>
</dbReference>
<dbReference type="InterPro" id="IPR045337">
    <property type="entry name" value="MmgE_PrpD_C"/>
</dbReference>
<gene>
    <name evidence="5" type="ORF">AOQ84DRAFT_418834</name>
</gene>
<dbReference type="InterPro" id="IPR005656">
    <property type="entry name" value="MmgE_PrpD"/>
</dbReference>
<dbReference type="Proteomes" id="UP000250140">
    <property type="component" value="Unassembled WGS sequence"/>
</dbReference>
<dbReference type="GO" id="GO:0047547">
    <property type="term" value="F:2-methylcitrate dehydratase activity"/>
    <property type="evidence" value="ECO:0007669"/>
    <property type="project" value="InterPro"/>
</dbReference>
<keyword evidence="2" id="KW-0456">Lyase</keyword>
<dbReference type="InterPro" id="IPR036148">
    <property type="entry name" value="MmgE/PrpD_sf"/>
</dbReference>
<sequence length="480" mass="52681">MAIKVDTDQGRNYDSILLDIINYVYGYKIQSPTAFRNAKAALLDALGCAFESLQESKELCCMIGPVWAGADIAPDGFKLPGTGYQLDPLKGAFDLGSMIRYLDHNDAFPGAEWGHPSDNIGAILVIAISDMAPPSTLETVLTAMIKAYEIQGCFQIKNAFNKVGLDHTILVKIASTAVVCWMLGLTTDQALSALSHAWMDGHPLRVYRQSPNAGPRKGWAAGDACMRAVHIAFLAGAGQPGAPTVLTQPKWGFYNSLFRGQTFDLPRPFGSWTMENIIFKVHTAEGHGMSAVEAAVATSNKMQRRGIVIEDISHVRIRTQEAGMIIINKPLETLSNAADRDHCMQYMVAVCLIKGAMIETADYQNDSPWANDERVETLRAKIEMVEDPQYTADYHDPLVRSCANAVLVTLKDGTELPEAVVDYPLGHPKRNETVSAVRGKARRNLSLKLPQERVGLIMDTSEDSSFLQMPVTDFVDMFIP</sequence>
<evidence type="ECO:0000256" key="2">
    <source>
        <dbReference type="ARBA" id="ARBA00023239"/>
    </source>
</evidence>
<dbReference type="OrthoDB" id="10055203at2759"/>
<dbReference type="SUPFAM" id="SSF103378">
    <property type="entry name" value="2-methylcitrate dehydratase PrpD"/>
    <property type="match status" value="1"/>
</dbReference>
<comment type="similarity">
    <text evidence="1">Belongs to the PrpD family.</text>
</comment>
<dbReference type="AlphaFoldDB" id="A0A8E2FA18"/>
<dbReference type="Gene3D" id="3.30.1330.120">
    <property type="entry name" value="2-methylcitrate dehydratase PrpD"/>
    <property type="match status" value="1"/>
</dbReference>
<dbReference type="Pfam" id="PF19305">
    <property type="entry name" value="MmgE_PrpD_C"/>
    <property type="match status" value="1"/>
</dbReference>
<accession>A0A8E2FA18</accession>
<evidence type="ECO:0000259" key="4">
    <source>
        <dbReference type="Pfam" id="PF19305"/>
    </source>
</evidence>
<proteinExistence type="inferred from homology"/>
<keyword evidence="6" id="KW-1185">Reference proteome</keyword>
<dbReference type="PANTHER" id="PTHR16943">
    <property type="entry name" value="2-METHYLCITRATE DEHYDRATASE-RELATED"/>
    <property type="match status" value="1"/>
</dbReference>
<evidence type="ECO:0000256" key="1">
    <source>
        <dbReference type="ARBA" id="ARBA00006174"/>
    </source>
</evidence>
<name>A0A8E2FA18_9PEZI</name>
<feature type="domain" description="MmgE/PrpD N-terminal" evidence="3">
    <location>
        <begin position="20"/>
        <end position="264"/>
    </location>
</feature>
<dbReference type="Gene3D" id="1.10.4100.10">
    <property type="entry name" value="2-methylcitrate dehydratase PrpD"/>
    <property type="match status" value="1"/>
</dbReference>
<dbReference type="InterPro" id="IPR042183">
    <property type="entry name" value="MmgE/PrpD_sf_1"/>
</dbReference>
<dbReference type="Pfam" id="PF03972">
    <property type="entry name" value="MmgE_PrpD_N"/>
    <property type="match status" value="1"/>
</dbReference>
<protein>
    <submittedName>
        <fullName evidence="5">2-methylcitrate dehydratase</fullName>
    </submittedName>
</protein>
<dbReference type="NCBIfam" id="TIGR02330">
    <property type="entry name" value="prpD"/>
    <property type="match status" value="1"/>
</dbReference>
<dbReference type="PANTHER" id="PTHR16943:SF15">
    <property type="entry name" value="DEHYDRATASE (PRPD), PUTATIVE-RELATED"/>
    <property type="match status" value="1"/>
</dbReference>
<dbReference type="GO" id="GO:0051537">
    <property type="term" value="F:2 iron, 2 sulfur cluster binding"/>
    <property type="evidence" value="ECO:0007669"/>
    <property type="project" value="InterPro"/>
</dbReference>
<feature type="domain" description="MmgE/PrpD C-terminal" evidence="4">
    <location>
        <begin position="282"/>
        <end position="460"/>
    </location>
</feature>
<dbReference type="InterPro" id="IPR012705">
    <property type="entry name" value="2Me_IsoCit_deHydtase_PrpD"/>
</dbReference>
<evidence type="ECO:0000313" key="6">
    <source>
        <dbReference type="Proteomes" id="UP000250140"/>
    </source>
</evidence>
<dbReference type="EMBL" id="KV748845">
    <property type="protein sequence ID" value="OCL12673.1"/>
    <property type="molecule type" value="Genomic_DNA"/>
</dbReference>
<dbReference type="InterPro" id="IPR045336">
    <property type="entry name" value="MmgE_PrpD_N"/>
</dbReference>
<reference evidence="5 6" key="1">
    <citation type="journal article" date="2016" name="Nat. Commun.">
        <title>Ectomycorrhizal ecology is imprinted in the genome of the dominant symbiotic fungus Cenococcum geophilum.</title>
        <authorList>
            <consortium name="DOE Joint Genome Institute"/>
            <person name="Peter M."/>
            <person name="Kohler A."/>
            <person name="Ohm R.A."/>
            <person name="Kuo A."/>
            <person name="Krutzmann J."/>
            <person name="Morin E."/>
            <person name="Arend M."/>
            <person name="Barry K.W."/>
            <person name="Binder M."/>
            <person name="Choi C."/>
            <person name="Clum A."/>
            <person name="Copeland A."/>
            <person name="Grisel N."/>
            <person name="Haridas S."/>
            <person name="Kipfer T."/>
            <person name="LaButti K."/>
            <person name="Lindquist E."/>
            <person name="Lipzen A."/>
            <person name="Maire R."/>
            <person name="Meier B."/>
            <person name="Mihaltcheva S."/>
            <person name="Molinier V."/>
            <person name="Murat C."/>
            <person name="Poggeler S."/>
            <person name="Quandt C.A."/>
            <person name="Sperisen C."/>
            <person name="Tritt A."/>
            <person name="Tisserant E."/>
            <person name="Crous P.W."/>
            <person name="Henrissat B."/>
            <person name="Nehls U."/>
            <person name="Egli S."/>
            <person name="Spatafora J.W."/>
            <person name="Grigoriev I.V."/>
            <person name="Martin F.M."/>
        </authorList>
    </citation>
    <scope>NUCLEOTIDE SEQUENCE [LARGE SCALE GENOMIC DNA]</scope>
    <source>
        <strain evidence="5 6">CBS 207.34</strain>
    </source>
</reference>
<dbReference type="GO" id="GO:0019679">
    <property type="term" value="P:propionate metabolic process, methylcitrate cycle"/>
    <property type="evidence" value="ECO:0007669"/>
    <property type="project" value="InterPro"/>
</dbReference>
<evidence type="ECO:0000259" key="3">
    <source>
        <dbReference type="Pfam" id="PF03972"/>
    </source>
</evidence>
<dbReference type="InterPro" id="IPR042188">
    <property type="entry name" value="MmgE/PrpD_sf_2"/>
</dbReference>
<organism evidence="5 6">
    <name type="scientific">Glonium stellatum</name>
    <dbReference type="NCBI Taxonomy" id="574774"/>
    <lineage>
        <taxon>Eukaryota</taxon>
        <taxon>Fungi</taxon>
        <taxon>Dikarya</taxon>
        <taxon>Ascomycota</taxon>
        <taxon>Pezizomycotina</taxon>
        <taxon>Dothideomycetes</taxon>
        <taxon>Pleosporomycetidae</taxon>
        <taxon>Gloniales</taxon>
        <taxon>Gloniaceae</taxon>
        <taxon>Glonium</taxon>
    </lineage>
</organism>
<evidence type="ECO:0000313" key="5">
    <source>
        <dbReference type="EMBL" id="OCL12673.1"/>
    </source>
</evidence>